<name>A0A7X0HE07_9ACTN</name>
<dbReference type="AlphaFoldDB" id="A0A7X0HE07"/>
<dbReference type="EMBL" id="JACHEM010000002">
    <property type="protein sequence ID" value="MBB6434468.1"/>
    <property type="molecule type" value="Genomic_DNA"/>
</dbReference>
<evidence type="ECO:0000313" key="2">
    <source>
        <dbReference type="Proteomes" id="UP000540423"/>
    </source>
</evidence>
<organism evidence="1 2">
    <name type="scientific">Streptomyces candidus</name>
    <dbReference type="NCBI Taxonomy" id="67283"/>
    <lineage>
        <taxon>Bacteria</taxon>
        <taxon>Bacillati</taxon>
        <taxon>Actinomycetota</taxon>
        <taxon>Actinomycetes</taxon>
        <taxon>Kitasatosporales</taxon>
        <taxon>Streptomycetaceae</taxon>
        <taxon>Streptomyces</taxon>
    </lineage>
</organism>
<dbReference type="RefSeq" id="WP_185027131.1">
    <property type="nucleotide sequence ID" value="NZ_BNBN01000002.1"/>
</dbReference>
<accession>A0A7X0HE07</accession>
<keyword evidence="2" id="KW-1185">Reference proteome</keyword>
<comment type="caution">
    <text evidence="1">The sequence shown here is derived from an EMBL/GenBank/DDBJ whole genome shotgun (WGS) entry which is preliminary data.</text>
</comment>
<protein>
    <submittedName>
        <fullName evidence="1">Uncharacterized protein</fullName>
    </submittedName>
</protein>
<reference evidence="1 2" key="1">
    <citation type="submission" date="2020-08" db="EMBL/GenBank/DDBJ databases">
        <title>Genomic Encyclopedia of Type Strains, Phase IV (KMG-IV): sequencing the most valuable type-strain genomes for metagenomic binning, comparative biology and taxonomic classification.</title>
        <authorList>
            <person name="Goeker M."/>
        </authorList>
    </citation>
    <scope>NUCLEOTIDE SEQUENCE [LARGE SCALE GENOMIC DNA]</scope>
    <source>
        <strain evidence="1 2">DSM 40141</strain>
    </source>
</reference>
<dbReference type="Proteomes" id="UP000540423">
    <property type="component" value="Unassembled WGS sequence"/>
</dbReference>
<evidence type="ECO:0000313" key="1">
    <source>
        <dbReference type="EMBL" id="MBB6434468.1"/>
    </source>
</evidence>
<gene>
    <name evidence="1" type="ORF">HNQ79_000916</name>
</gene>
<sequence>MNASDTSSPRLNALAALGESTEDNRAELIEAAWLTGTRNPAELASVAGVARDTVYADLAARGIDRQDRDAAPARRPESVGAAAVDAVARQAADVFEPLSHSHDPGPLTTAGWQLALAYRSIAALLLDELADADREETAEELSDRLQIALHHSHVYRASRSTPRRLGAQTGRTDAEISVLQPLPSAATVTLTLHSGETLTVRFGREEDTGLTTLSTDSPLLDTTLEAHDHLELHTALDTVAQVLTRHM</sequence>
<proteinExistence type="predicted"/>